<dbReference type="Gene3D" id="2.60.40.10">
    <property type="entry name" value="Immunoglobulins"/>
    <property type="match status" value="1"/>
</dbReference>
<proteinExistence type="predicted"/>
<keyword evidence="1" id="KW-0245">EGF-like domain</keyword>
<keyword evidence="4" id="KW-1185">Reference proteome</keyword>
<dbReference type="PANTHER" id="PTHR24043:SF8">
    <property type="entry name" value="EGF-LIKE DOMAIN-CONTAINING PROTEIN"/>
    <property type="match status" value="1"/>
</dbReference>
<dbReference type="PANTHER" id="PTHR24043">
    <property type="entry name" value="SCAVENGER RECEPTOR CLASS F"/>
    <property type="match status" value="1"/>
</dbReference>
<dbReference type="Proteomes" id="UP001431783">
    <property type="component" value="Unassembled WGS sequence"/>
</dbReference>
<name>A0AAW1UVR7_9CUCU</name>
<feature type="domain" description="EGF-like" evidence="2">
    <location>
        <begin position="147"/>
        <end position="158"/>
    </location>
</feature>
<accession>A0AAW1UVR7</accession>
<protein>
    <recommendedName>
        <fullName evidence="2">EGF-like domain-containing protein</fullName>
    </recommendedName>
</protein>
<sequence length="355" mass="40643">MPIRTPLPNGKNVRYDLKEIWTEQKFEIENVNHLYFEIRIQTRLNPRNSDVNSSRAFWALDNFRQCHDKEYRVSRRKVKNIKKCFLIYPAKEAEWQNPELSYVPEKECDYSWKQLGDSCFPCNWLEEKLGTCENLRACEFTSNGSKCFCSPGSTGPECKKVCEPGTYGYGCSQQCGNCFSGNECRIQDGVCDSCTYQFQGAKCQTPKYDIILKYPPSIVESSPSTCTVQLVNYEYLGKLDFKYYLVQYQRVVSSTRNESFGANAWKDYGPIRTSEDSKSVVVVGLKSSKRYRIRILIASQESKIKNLSNARVPFSICNTTCTAWKNSNIKLTPMNASVAVAIKVRICNEENEKGS</sequence>
<evidence type="ECO:0000256" key="1">
    <source>
        <dbReference type="ARBA" id="ARBA00022536"/>
    </source>
</evidence>
<dbReference type="InterPro" id="IPR042635">
    <property type="entry name" value="MEGF10/SREC1/2-like"/>
</dbReference>
<dbReference type="AlphaFoldDB" id="A0AAW1UVR7"/>
<evidence type="ECO:0000313" key="4">
    <source>
        <dbReference type="Proteomes" id="UP001431783"/>
    </source>
</evidence>
<dbReference type="InterPro" id="IPR013783">
    <property type="entry name" value="Ig-like_fold"/>
</dbReference>
<reference evidence="3 4" key="1">
    <citation type="submission" date="2023-03" db="EMBL/GenBank/DDBJ databases">
        <title>Genome insight into feeding habits of ladybird beetles.</title>
        <authorList>
            <person name="Li H.-S."/>
            <person name="Huang Y.-H."/>
            <person name="Pang H."/>
        </authorList>
    </citation>
    <scope>NUCLEOTIDE SEQUENCE [LARGE SCALE GENOMIC DNA]</scope>
    <source>
        <strain evidence="3">SYSU_2023b</strain>
        <tissue evidence="3">Whole body</tissue>
    </source>
</reference>
<dbReference type="PROSITE" id="PS00022">
    <property type="entry name" value="EGF_1"/>
    <property type="match status" value="1"/>
</dbReference>
<evidence type="ECO:0000313" key="3">
    <source>
        <dbReference type="EMBL" id="KAK9883936.1"/>
    </source>
</evidence>
<dbReference type="Gene3D" id="2.170.300.10">
    <property type="entry name" value="Tie2 ligand-binding domain superfamily"/>
    <property type="match status" value="1"/>
</dbReference>
<dbReference type="GO" id="GO:0005044">
    <property type="term" value="F:scavenger receptor activity"/>
    <property type="evidence" value="ECO:0007669"/>
    <property type="project" value="InterPro"/>
</dbReference>
<dbReference type="InterPro" id="IPR000742">
    <property type="entry name" value="EGF"/>
</dbReference>
<evidence type="ECO:0000259" key="2">
    <source>
        <dbReference type="PROSITE" id="PS00022"/>
    </source>
</evidence>
<dbReference type="EMBL" id="JARQZJ010000092">
    <property type="protein sequence ID" value="KAK9883936.1"/>
    <property type="molecule type" value="Genomic_DNA"/>
</dbReference>
<comment type="caution">
    <text evidence="3">The sequence shown here is derived from an EMBL/GenBank/DDBJ whole genome shotgun (WGS) entry which is preliminary data.</text>
</comment>
<organism evidence="3 4">
    <name type="scientific">Henosepilachna vigintioctopunctata</name>
    <dbReference type="NCBI Taxonomy" id="420089"/>
    <lineage>
        <taxon>Eukaryota</taxon>
        <taxon>Metazoa</taxon>
        <taxon>Ecdysozoa</taxon>
        <taxon>Arthropoda</taxon>
        <taxon>Hexapoda</taxon>
        <taxon>Insecta</taxon>
        <taxon>Pterygota</taxon>
        <taxon>Neoptera</taxon>
        <taxon>Endopterygota</taxon>
        <taxon>Coleoptera</taxon>
        <taxon>Polyphaga</taxon>
        <taxon>Cucujiformia</taxon>
        <taxon>Coccinelloidea</taxon>
        <taxon>Coccinellidae</taxon>
        <taxon>Epilachninae</taxon>
        <taxon>Epilachnini</taxon>
        <taxon>Henosepilachna</taxon>
    </lineage>
</organism>
<gene>
    <name evidence="3" type="ORF">WA026_004876</name>
</gene>